<gene>
    <name evidence="8" type="ORF">BB560_007197</name>
</gene>
<dbReference type="Proteomes" id="UP000245609">
    <property type="component" value="Unassembled WGS sequence"/>
</dbReference>
<organism evidence="8 9">
    <name type="scientific">Smittium megazygosporum</name>
    <dbReference type="NCBI Taxonomy" id="133381"/>
    <lineage>
        <taxon>Eukaryota</taxon>
        <taxon>Fungi</taxon>
        <taxon>Fungi incertae sedis</taxon>
        <taxon>Zoopagomycota</taxon>
        <taxon>Kickxellomycotina</taxon>
        <taxon>Harpellomycetes</taxon>
        <taxon>Harpellales</taxon>
        <taxon>Legeriomycetaceae</taxon>
        <taxon>Smittium</taxon>
    </lineage>
</organism>
<keyword evidence="5 7" id="KW-0472">Membrane</keyword>
<feature type="transmembrane region" description="Helical" evidence="7">
    <location>
        <begin position="123"/>
        <end position="143"/>
    </location>
</feature>
<dbReference type="PANTHER" id="PTHR19432:SF35">
    <property type="entry name" value="SOLUTE CARRIER FAMILY 45 MEMBER 3 ISOFORM X1"/>
    <property type="match status" value="1"/>
</dbReference>
<dbReference type="PANTHER" id="PTHR19432">
    <property type="entry name" value="SUGAR TRANSPORTER"/>
    <property type="match status" value="1"/>
</dbReference>
<dbReference type="GO" id="GO:0005886">
    <property type="term" value="C:plasma membrane"/>
    <property type="evidence" value="ECO:0007669"/>
    <property type="project" value="TreeGrafter"/>
</dbReference>
<dbReference type="InterPro" id="IPR036259">
    <property type="entry name" value="MFS_trans_sf"/>
</dbReference>
<evidence type="ECO:0000256" key="3">
    <source>
        <dbReference type="ARBA" id="ARBA00022692"/>
    </source>
</evidence>
<feature type="transmembrane region" description="Helical" evidence="7">
    <location>
        <begin position="244"/>
        <end position="262"/>
    </location>
</feature>
<feature type="transmembrane region" description="Helical" evidence="7">
    <location>
        <begin position="55"/>
        <end position="78"/>
    </location>
</feature>
<name>A0A2T9XY10_9FUNG</name>
<protein>
    <submittedName>
        <fullName evidence="8">Uncharacterized protein</fullName>
    </submittedName>
</protein>
<dbReference type="OrthoDB" id="28755at2759"/>
<dbReference type="EMBL" id="MBFS01003764">
    <property type="protein sequence ID" value="PVU84982.1"/>
    <property type="molecule type" value="Genomic_DNA"/>
</dbReference>
<proteinExistence type="predicted"/>
<keyword evidence="3 7" id="KW-0812">Transmembrane</keyword>
<comment type="subcellular location">
    <subcellularLocation>
        <location evidence="1">Membrane</location>
        <topology evidence="1">Multi-pass membrane protein</topology>
    </subcellularLocation>
</comment>
<feature type="compositionally biased region" description="Basic and acidic residues" evidence="6">
    <location>
        <begin position="407"/>
        <end position="423"/>
    </location>
</feature>
<dbReference type="SUPFAM" id="SSF103473">
    <property type="entry name" value="MFS general substrate transporter"/>
    <property type="match status" value="1"/>
</dbReference>
<accession>A0A2T9XY10</accession>
<feature type="region of interest" description="Disordered" evidence="6">
    <location>
        <begin position="367"/>
        <end position="426"/>
    </location>
</feature>
<feature type="transmembrane region" description="Helical" evidence="7">
    <location>
        <begin position="23"/>
        <end position="43"/>
    </location>
</feature>
<feature type="compositionally biased region" description="Polar residues" evidence="6">
    <location>
        <begin position="383"/>
        <end position="398"/>
    </location>
</feature>
<dbReference type="AlphaFoldDB" id="A0A2T9XY10"/>
<feature type="transmembrane region" description="Helical" evidence="7">
    <location>
        <begin position="268"/>
        <end position="292"/>
    </location>
</feature>
<reference evidence="8 9" key="1">
    <citation type="journal article" date="2018" name="MBio">
        <title>Comparative Genomics Reveals the Core Gene Toolbox for the Fungus-Insect Symbiosis.</title>
        <authorList>
            <person name="Wang Y."/>
            <person name="Stata M."/>
            <person name="Wang W."/>
            <person name="Stajich J.E."/>
            <person name="White M.M."/>
            <person name="Moncalvo J.M."/>
        </authorList>
    </citation>
    <scope>NUCLEOTIDE SEQUENCE [LARGE SCALE GENOMIC DNA]</scope>
    <source>
        <strain evidence="8 9">SC-DP-2</strain>
    </source>
</reference>
<evidence type="ECO:0000256" key="4">
    <source>
        <dbReference type="ARBA" id="ARBA00022989"/>
    </source>
</evidence>
<comment type="caution">
    <text evidence="8">The sequence shown here is derived from an EMBL/GenBank/DDBJ whole genome shotgun (WGS) entry which is preliminary data.</text>
</comment>
<evidence type="ECO:0000256" key="1">
    <source>
        <dbReference type="ARBA" id="ARBA00004141"/>
    </source>
</evidence>
<keyword evidence="4 7" id="KW-1133">Transmembrane helix</keyword>
<evidence type="ECO:0000256" key="7">
    <source>
        <dbReference type="SAM" id="Phobius"/>
    </source>
</evidence>
<feature type="transmembrane region" description="Helical" evidence="7">
    <location>
        <begin position="164"/>
        <end position="184"/>
    </location>
</feature>
<evidence type="ECO:0000313" key="9">
    <source>
        <dbReference type="Proteomes" id="UP000245609"/>
    </source>
</evidence>
<dbReference type="GO" id="GO:0008506">
    <property type="term" value="F:sucrose:proton symporter activity"/>
    <property type="evidence" value="ECO:0007669"/>
    <property type="project" value="TreeGrafter"/>
</dbReference>
<keyword evidence="2" id="KW-0813">Transport</keyword>
<sequence>MTCLRALPIDILPAHSQLSASTWNSFMTGVGSVFGFLVGYYDLSNYFSFIKVSQFQGLVLISSIILMVVISITCVFIKETPIPAQPNFKLNLSPKSIYYKLVSDYYSVPQRIRDVCYIQFFSWLGWFPFLFYCSSYLAGIYASEHTLIPETSGDTVNTTSPVRAGSLSLLFHAIVSLFVSIILISSNLGNKPTKSRASSISGGHDPQASVRRQPLFFRYIISLVLLVPRVFAWLSDISTRDISLLWMISNLVFSLGMLFTIFTTHSYVLTTILVSIVGFSWAVTTCIPFAILSESLSNHNNSNGNTRIDLINATFNEPDEFSQQITPSFEQSIEMRQMTPKSEQSSSEKIKKFSSLQTNDANITKKIEPSSLLNFNEKDPSEIENSPNNNTSNKSDTLSEYFDFGNDTDHNDELPREPMESHGYDYLPFTNIPSENAAFGSVSNPHYINQSNEPGPSNVIFFENNNRSASTSKSIEINETNSKTNYNNNDINNHLGFSNLPFSRRKYSILKNEIEDENQGNKSLDSSESDKQDFSNTQVSGSVIGLFNIFIVIPQILTALLASLIFFVYENFLNGSISSTDLSELQNNLQNITTIPTNATATLSNATEIIIDQSVLKNKVLISNVPPIGFLTRFCALFPLVAAYMCYKWLK</sequence>
<feature type="region of interest" description="Disordered" evidence="6">
    <location>
        <begin position="334"/>
        <end position="354"/>
    </location>
</feature>
<feature type="transmembrane region" description="Helical" evidence="7">
    <location>
        <begin position="215"/>
        <end position="232"/>
    </location>
</feature>
<keyword evidence="9" id="KW-1185">Reference proteome</keyword>
<feature type="transmembrane region" description="Helical" evidence="7">
    <location>
        <begin position="628"/>
        <end position="647"/>
    </location>
</feature>
<evidence type="ECO:0000256" key="2">
    <source>
        <dbReference type="ARBA" id="ARBA00022448"/>
    </source>
</evidence>
<feature type="region of interest" description="Disordered" evidence="6">
    <location>
        <begin position="513"/>
        <end position="533"/>
    </location>
</feature>
<evidence type="ECO:0000256" key="6">
    <source>
        <dbReference type="SAM" id="MobiDB-lite"/>
    </source>
</evidence>
<evidence type="ECO:0000313" key="8">
    <source>
        <dbReference type="EMBL" id="PVU84982.1"/>
    </source>
</evidence>
<evidence type="ECO:0000256" key="5">
    <source>
        <dbReference type="ARBA" id="ARBA00023136"/>
    </source>
</evidence>
<feature type="transmembrane region" description="Helical" evidence="7">
    <location>
        <begin position="546"/>
        <end position="569"/>
    </location>
</feature>